<dbReference type="AlphaFoldDB" id="A3IT48"/>
<sequence length="84" mass="9746">MKISEIVSAKIEKLPLEKQQEVLDFIEFLQSKIEPDTIDKHVLFLEVAKEITTKQKLAGSMKGTFILPLSKDFDEPLEEFEDYM</sequence>
<dbReference type="InterPro" id="IPR018739">
    <property type="entry name" value="DUF2281"/>
</dbReference>
<dbReference type="EMBL" id="AAXW01000026">
    <property type="protein sequence ID" value="EAZ90352.1"/>
    <property type="molecule type" value="Genomic_DNA"/>
</dbReference>
<organism evidence="2 3">
    <name type="scientific">Crocosphaera chwakensis CCY0110</name>
    <dbReference type="NCBI Taxonomy" id="391612"/>
    <lineage>
        <taxon>Bacteria</taxon>
        <taxon>Bacillati</taxon>
        <taxon>Cyanobacteriota</taxon>
        <taxon>Cyanophyceae</taxon>
        <taxon>Oscillatoriophycideae</taxon>
        <taxon>Chroococcales</taxon>
        <taxon>Aphanothecaceae</taxon>
        <taxon>Crocosphaera</taxon>
        <taxon>Crocosphaera chwakensis</taxon>
    </lineage>
</organism>
<evidence type="ECO:0000313" key="3">
    <source>
        <dbReference type="Proteomes" id="UP000003781"/>
    </source>
</evidence>
<feature type="domain" description="DUF2281" evidence="1">
    <location>
        <begin position="9"/>
        <end position="83"/>
    </location>
</feature>
<dbReference type="Pfam" id="PF10047">
    <property type="entry name" value="DUF2281"/>
    <property type="match status" value="1"/>
</dbReference>
<protein>
    <recommendedName>
        <fullName evidence="1">DUF2281 domain-containing protein</fullName>
    </recommendedName>
</protein>
<keyword evidence="3" id="KW-1185">Reference proteome</keyword>
<evidence type="ECO:0000259" key="1">
    <source>
        <dbReference type="Pfam" id="PF10047"/>
    </source>
</evidence>
<name>A3IT48_9CHRO</name>
<gene>
    <name evidence="2" type="ORF">CY0110_04778</name>
</gene>
<comment type="caution">
    <text evidence="2">The sequence shown here is derived from an EMBL/GenBank/DDBJ whole genome shotgun (WGS) entry which is preliminary data.</text>
</comment>
<proteinExistence type="predicted"/>
<accession>A3IT48</accession>
<evidence type="ECO:0000313" key="2">
    <source>
        <dbReference type="EMBL" id="EAZ90352.1"/>
    </source>
</evidence>
<dbReference type="OrthoDB" id="428626at2"/>
<dbReference type="RefSeq" id="WP_008276553.1">
    <property type="nucleotide sequence ID" value="NZ_AAXW01000026.1"/>
</dbReference>
<reference evidence="2 3" key="1">
    <citation type="submission" date="2007-03" db="EMBL/GenBank/DDBJ databases">
        <authorList>
            <person name="Stal L."/>
            <person name="Ferriera S."/>
            <person name="Johnson J."/>
            <person name="Kravitz S."/>
            <person name="Beeson K."/>
            <person name="Sutton G."/>
            <person name="Rogers Y.-H."/>
            <person name="Friedman R."/>
            <person name="Frazier M."/>
            <person name="Venter J.C."/>
        </authorList>
    </citation>
    <scope>NUCLEOTIDE SEQUENCE [LARGE SCALE GENOMIC DNA]</scope>
    <source>
        <strain evidence="2 3">CCY0110</strain>
    </source>
</reference>
<dbReference type="Proteomes" id="UP000003781">
    <property type="component" value="Unassembled WGS sequence"/>
</dbReference>